<dbReference type="InterPro" id="IPR010836">
    <property type="entry name" value="SapC"/>
</dbReference>
<evidence type="ECO:0000256" key="1">
    <source>
        <dbReference type="SAM" id="MobiDB-lite"/>
    </source>
</evidence>
<feature type="compositionally biased region" description="Basic and acidic residues" evidence="1">
    <location>
        <begin position="251"/>
        <end position="265"/>
    </location>
</feature>
<feature type="region of interest" description="Disordered" evidence="1">
    <location>
        <begin position="250"/>
        <end position="277"/>
    </location>
</feature>
<feature type="compositionally biased region" description="Basic residues" evidence="1">
    <location>
        <begin position="268"/>
        <end position="277"/>
    </location>
</feature>
<gene>
    <name evidence="2" type="ORF">D6851_04105</name>
</gene>
<dbReference type="EMBL" id="RAPF01000002">
    <property type="protein sequence ID" value="RKF22419.1"/>
    <property type="molecule type" value="Genomic_DNA"/>
</dbReference>
<dbReference type="Proteomes" id="UP000284395">
    <property type="component" value="Unassembled WGS sequence"/>
</dbReference>
<organism evidence="2 3">
    <name type="scientific">Altericroceibacterium spongiae</name>
    <dbReference type="NCBI Taxonomy" id="2320269"/>
    <lineage>
        <taxon>Bacteria</taxon>
        <taxon>Pseudomonadati</taxon>
        <taxon>Pseudomonadota</taxon>
        <taxon>Alphaproteobacteria</taxon>
        <taxon>Sphingomonadales</taxon>
        <taxon>Erythrobacteraceae</taxon>
        <taxon>Altericroceibacterium</taxon>
    </lineage>
</organism>
<reference evidence="2 3" key="1">
    <citation type="submission" date="2018-09" db="EMBL/GenBank/DDBJ databases">
        <title>Altererythrobacter spongiae sp. nov., isolated from a marine sponge.</title>
        <authorList>
            <person name="Zhuang L."/>
            <person name="Luo L."/>
        </authorList>
    </citation>
    <scope>NUCLEOTIDE SEQUENCE [LARGE SCALE GENOMIC DNA]</scope>
    <source>
        <strain evidence="2 3">HN-Y73</strain>
    </source>
</reference>
<comment type="caution">
    <text evidence="2">The sequence shown here is derived from an EMBL/GenBank/DDBJ whole genome shotgun (WGS) entry which is preliminary data.</text>
</comment>
<keyword evidence="3" id="KW-1185">Reference proteome</keyword>
<evidence type="ECO:0000313" key="3">
    <source>
        <dbReference type="Proteomes" id="UP000284395"/>
    </source>
</evidence>
<dbReference type="AlphaFoldDB" id="A0A420EP14"/>
<dbReference type="Pfam" id="PF07277">
    <property type="entry name" value="SapC"/>
    <property type="match status" value="1"/>
</dbReference>
<evidence type="ECO:0000313" key="2">
    <source>
        <dbReference type="EMBL" id="RKF22419.1"/>
    </source>
</evidence>
<sequence>MTHKTQADQAGNAPSRPLFYKVPQLLHSQVHSRWRLKDGDAAFAAEAPYVPILVSELAAASRNYPIVFAGDDAQPLAVLGLEKRNLFVKDGVWRDDSYVPAYVRRYPFAFVATSDPDGFALAIDAGSERVMDGGEEGVPLFENDKPSALTQSALDFCGAFQNDIATTRAFADALKAQDLLIDRRADATLPDGRKLGLDGFQVIDAEKLSKLPDEIVLEWHNNGYLAWAYFHLASLDRFQSLLRLQAAMPKSHPDVSQSEHSDGAQKRANPKTKKVAS</sequence>
<dbReference type="OrthoDB" id="9806524at2"/>
<proteinExistence type="predicted"/>
<dbReference type="RefSeq" id="WP_120323618.1">
    <property type="nucleotide sequence ID" value="NZ_RAPF01000002.1"/>
</dbReference>
<protein>
    <submittedName>
        <fullName evidence="2">Peptidase</fullName>
    </submittedName>
</protein>
<accession>A0A420EP14</accession>
<name>A0A420EP14_9SPHN</name>